<reference evidence="3" key="1">
    <citation type="journal article" date="2013" name="PLoS ONE">
        <title>Metagenomic insights into the carbohydrate-active enzymes carried by the microorganisms adhering to solid digesta in the rumen of cows.</title>
        <authorList>
            <person name="Wang L."/>
            <person name="Hatem A."/>
            <person name="Catalyurek U.V."/>
            <person name="Morrison M."/>
            <person name="Yu Z."/>
        </authorList>
    </citation>
    <scope>NUCLEOTIDE SEQUENCE</scope>
</reference>
<accession>W0FK29</accession>
<dbReference type="InterPro" id="IPR047201">
    <property type="entry name" value="ERI-1_3'hExo-like"/>
</dbReference>
<dbReference type="AlphaFoldDB" id="W0FK29"/>
<dbReference type="GO" id="GO:0000175">
    <property type="term" value="F:3'-5'-RNA exonuclease activity"/>
    <property type="evidence" value="ECO:0007669"/>
    <property type="project" value="InterPro"/>
</dbReference>
<dbReference type="EMBL" id="KC246774">
    <property type="protein sequence ID" value="AHF23774.1"/>
    <property type="molecule type" value="Genomic_DNA"/>
</dbReference>
<organism evidence="3">
    <name type="scientific">uncultured bacterium Contig1549a</name>
    <dbReference type="NCBI Taxonomy" id="1393453"/>
    <lineage>
        <taxon>Bacteria</taxon>
        <taxon>environmental samples</taxon>
    </lineage>
</organism>
<dbReference type="InterPro" id="IPR036397">
    <property type="entry name" value="RNaseH_sf"/>
</dbReference>
<dbReference type="SMART" id="SM00479">
    <property type="entry name" value="EXOIII"/>
    <property type="match status" value="1"/>
</dbReference>
<protein>
    <submittedName>
        <fullName evidence="3">Putative exonuclease family protein</fullName>
    </submittedName>
</protein>
<evidence type="ECO:0000256" key="1">
    <source>
        <dbReference type="SAM" id="MobiDB-lite"/>
    </source>
</evidence>
<dbReference type="GO" id="GO:0003676">
    <property type="term" value="F:nucleic acid binding"/>
    <property type="evidence" value="ECO:0007669"/>
    <property type="project" value="InterPro"/>
</dbReference>
<dbReference type="SUPFAM" id="SSF53098">
    <property type="entry name" value="Ribonuclease H-like"/>
    <property type="match status" value="1"/>
</dbReference>
<keyword evidence="3" id="KW-0378">Hydrolase</keyword>
<dbReference type="CDD" id="cd06133">
    <property type="entry name" value="ERI-1_3'hExo_like"/>
    <property type="match status" value="1"/>
</dbReference>
<feature type="region of interest" description="Disordered" evidence="1">
    <location>
        <begin position="309"/>
        <end position="333"/>
    </location>
</feature>
<evidence type="ECO:0000259" key="2">
    <source>
        <dbReference type="SMART" id="SM00479"/>
    </source>
</evidence>
<proteinExistence type="predicted"/>
<evidence type="ECO:0000313" key="3">
    <source>
        <dbReference type="EMBL" id="AHF23774.1"/>
    </source>
</evidence>
<feature type="domain" description="Exonuclease" evidence="2">
    <location>
        <begin position="2"/>
        <end position="187"/>
    </location>
</feature>
<sequence>MTYIVLDLEWNQPISYQSSTFRKVGDKLMFEMIQIGAVKLDANLNPGEAISIPIAPTHYVRIHPRIRRMTGLDSETLAGAPAFREALQQFAAWCGDDYTLLTWGIDDVSVLYQNIHFFHCEDIVLPPLCDIQRLFSTVHNLKDRSGLKTAMELVNITPDDTMSFHNALNDAWYTALVFKTLPDPSAVLNYPQEPRPLIHSRHITREKTEGEAFASVRDALSSETAIHPVCPRCGRVLALDGEYIKQSADKYIAVAKCRNHGRILIRLRFRIDDDGKKIMSRTTAPATSANVAYIHTKQLQNQQRQAQYLESHGSLPDPDEELLNADVSSMPFD</sequence>
<keyword evidence="3" id="KW-0540">Nuclease</keyword>
<dbReference type="Pfam" id="PF00929">
    <property type="entry name" value="RNase_T"/>
    <property type="match status" value="1"/>
</dbReference>
<dbReference type="InterPro" id="IPR012337">
    <property type="entry name" value="RNaseH-like_sf"/>
</dbReference>
<keyword evidence="3" id="KW-0269">Exonuclease</keyword>
<name>W0FK29_9BACT</name>
<dbReference type="Gene3D" id="3.30.420.10">
    <property type="entry name" value="Ribonuclease H-like superfamily/Ribonuclease H"/>
    <property type="match status" value="1"/>
</dbReference>
<dbReference type="InterPro" id="IPR013520">
    <property type="entry name" value="Ribonucl_H"/>
</dbReference>